<organism evidence="13 14">
    <name type="scientific">Acanthoscelides obtectus</name>
    <name type="common">Bean weevil</name>
    <name type="synonym">Bruchus obtectus</name>
    <dbReference type="NCBI Taxonomy" id="200917"/>
    <lineage>
        <taxon>Eukaryota</taxon>
        <taxon>Metazoa</taxon>
        <taxon>Ecdysozoa</taxon>
        <taxon>Arthropoda</taxon>
        <taxon>Hexapoda</taxon>
        <taxon>Insecta</taxon>
        <taxon>Pterygota</taxon>
        <taxon>Neoptera</taxon>
        <taxon>Endopterygota</taxon>
        <taxon>Coleoptera</taxon>
        <taxon>Polyphaga</taxon>
        <taxon>Cucujiformia</taxon>
        <taxon>Chrysomeloidea</taxon>
        <taxon>Chrysomelidae</taxon>
        <taxon>Bruchinae</taxon>
        <taxon>Bruchini</taxon>
        <taxon>Acanthoscelides</taxon>
    </lineage>
</organism>
<evidence type="ECO:0000256" key="11">
    <source>
        <dbReference type="ARBA" id="ARBA00048044"/>
    </source>
</evidence>
<feature type="transmembrane region" description="Helical" evidence="12">
    <location>
        <begin position="82"/>
        <end position="102"/>
    </location>
</feature>
<keyword evidence="4" id="KW-0479">Metal-binding</keyword>
<dbReference type="OrthoDB" id="1726137at2759"/>
<evidence type="ECO:0000256" key="7">
    <source>
        <dbReference type="ARBA" id="ARBA00023004"/>
    </source>
</evidence>
<accession>A0A9P0LW86</accession>
<dbReference type="GO" id="GO:0046872">
    <property type="term" value="F:metal ion binding"/>
    <property type="evidence" value="ECO:0007669"/>
    <property type="project" value="UniProtKB-KW"/>
</dbReference>
<gene>
    <name evidence="13" type="ORF">ACAOBT_LOCUS26825</name>
</gene>
<comment type="catalytic activity">
    <reaction evidence="11">
        <text>Fe(II)-heme o + 2 A + H2O = Fe(II)-heme a + 2 AH2</text>
        <dbReference type="Rhea" id="RHEA:63388"/>
        <dbReference type="ChEBI" id="CHEBI:13193"/>
        <dbReference type="ChEBI" id="CHEBI:15377"/>
        <dbReference type="ChEBI" id="CHEBI:17499"/>
        <dbReference type="ChEBI" id="CHEBI:60530"/>
        <dbReference type="ChEBI" id="CHEBI:61715"/>
        <dbReference type="EC" id="1.17.99.9"/>
    </reaction>
    <physiologicalReaction direction="left-to-right" evidence="11">
        <dbReference type="Rhea" id="RHEA:63389"/>
    </physiologicalReaction>
</comment>
<dbReference type="Pfam" id="PF02628">
    <property type="entry name" value="COX15-CtaA"/>
    <property type="match status" value="1"/>
</dbReference>
<reference evidence="13" key="1">
    <citation type="submission" date="2022-03" db="EMBL/GenBank/DDBJ databases">
        <authorList>
            <person name="Sayadi A."/>
        </authorList>
    </citation>
    <scope>NUCLEOTIDE SEQUENCE</scope>
</reference>
<keyword evidence="14" id="KW-1185">Reference proteome</keyword>
<sequence length="155" mass="17674">MLNITRFCKFRCSSVLPQARLVFSNSRKDLLLKNGQARRHISQALRQHYSQDKTLFKQFLRGSGTVAVRLGSDAANKGQKAVGYWLLTCSGMVLGAVVLGGVTRLTESGLSMVNWRLLGEKMPRTQQEWEEEFQRYQQFPEFKITTTDCYSSRST</sequence>
<proteinExistence type="predicted"/>
<dbReference type="GO" id="GO:0005743">
    <property type="term" value="C:mitochondrial inner membrane"/>
    <property type="evidence" value="ECO:0007669"/>
    <property type="project" value="TreeGrafter"/>
</dbReference>
<keyword evidence="9 12" id="KW-0472">Membrane</keyword>
<keyword evidence="6" id="KW-0560">Oxidoreductase</keyword>
<dbReference type="PANTHER" id="PTHR23289:SF2">
    <property type="entry name" value="CYTOCHROME C OXIDASE ASSEMBLY PROTEIN COX15 HOMOLOG"/>
    <property type="match status" value="1"/>
</dbReference>
<keyword evidence="7" id="KW-0408">Iron</keyword>
<dbReference type="SUPFAM" id="SSF50494">
    <property type="entry name" value="Trypsin-like serine proteases"/>
    <property type="match status" value="1"/>
</dbReference>
<evidence type="ECO:0000256" key="8">
    <source>
        <dbReference type="ARBA" id="ARBA00023133"/>
    </source>
</evidence>
<dbReference type="GO" id="GO:0006784">
    <property type="term" value="P:heme A biosynthetic process"/>
    <property type="evidence" value="ECO:0007669"/>
    <property type="project" value="InterPro"/>
</dbReference>
<comment type="caution">
    <text evidence="13">The sequence shown here is derived from an EMBL/GenBank/DDBJ whole genome shotgun (WGS) entry which is preliminary data.</text>
</comment>
<dbReference type="InterPro" id="IPR009003">
    <property type="entry name" value="Peptidase_S1_PA"/>
</dbReference>
<name>A0A9P0LW86_ACAOB</name>
<comment type="subcellular location">
    <subcellularLocation>
        <location evidence="2">Membrane</location>
        <topology evidence="2">Multi-pass membrane protein</topology>
    </subcellularLocation>
</comment>
<dbReference type="AlphaFoldDB" id="A0A9P0LW86"/>
<dbReference type="InterPro" id="IPR003780">
    <property type="entry name" value="COX15/CtaA_fam"/>
</dbReference>
<comment type="pathway">
    <text evidence="10">Porphyrin-containing compound metabolism; heme A biosynthesis; heme A from heme O: step 1/1.</text>
</comment>
<keyword evidence="3 12" id="KW-0812">Transmembrane</keyword>
<comment type="cofactor">
    <cofactor evidence="1">
        <name>heme b</name>
        <dbReference type="ChEBI" id="CHEBI:60344"/>
    </cofactor>
</comment>
<dbReference type="Proteomes" id="UP001152888">
    <property type="component" value="Unassembled WGS sequence"/>
</dbReference>
<evidence type="ECO:0000256" key="2">
    <source>
        <dbReference type="ARBA" id="ARBA00004141"/>
    </source>
</evidence>
<keyword evidence="8" id="KW-0350">Heme biosynthesis</keyword>
<evidence type="ECO:0000313" key="14">
    <source>
        <dbReference type="Proteomes" id="UP001152888"/>
    </source>
</evidence>
<evidence type="ECO:0000256" key="12">
    <source>
        <dbReference type="SAM" id="Phobius"/>
    </source>
</evidence>
<evidence type="ECO:0000256" key="4">
    <source>
        <dbReference type="ARBA" id="ARBA00022723"/>
    </source>
</evidence>
<dbReference type="InterPro" id="IPR023754">
    <property type="entry name" value="HemeA_Synthase_type2"/>
</dbReference>
<dbReference type="EMBL" id="CAKOFQ010007498">
    <property type="protein sequence ID" value="CAH2002493.1"/>
    <property type="molecule type" value="Genomic_DNA"/>
</dbReference>
<dbReference type="PANTHER" id="PTHR23289">
    <property type="entry name" value="CYTOCHROME C OXIDASE ASSEMBLY PROTEIN COX15"/>
    <property type="match status" value="1"/>
</dbReference>
<evidence type="ECO:0000256" key="6">
    <source>
        <dbReference type="ARBA" id="ARBA00023002"/>
    </source>
</evidence>
<evidence type="ECO:0000256" key="9">
    <source>
        <dbReference type="ARBA" id="ARBA00023136"/>
    </source>
</evidence>
<keyword evidence="5 12" id="KW-1133">Transmembrane helix</keyword>
<evidence type="ECO:0000256" key="3">
    <source>
        <dbReference type="ARBA" id="ARBA00022692"/>
    </source>
</evidence>
<protein>
    <submittedName>
        <fullName evidence="13">Uncharacterized protein</fullName>
    </submittedName>
</protein>
<evidence type="ECO:0000313" key="13">
    <source>
        <dbReference type="EMBL" id="CAH2002493.1"/>
    </source>
</evidence>
<dbReference type="GO" id="GO:0016653">
    <property type="term" value="F:oxidoreductase activity, acting on NAD(P)H, heme protein as acceptor"/>
    <property type="evidence" value="ECO:0007669"/>
    <property type="project" value="TreeGrafter"/>
</dbReference>
<evidence type="ECO:0000256" key="5">
    <source>
        <dbReference type="ARBA" id="ARBA00022989"/>
    </source>
</evidence>
<evidence type="ECO:0000256" key="10">
    <source>
        <dbReference type="ARBA" id="ARBA00044501"/>
    </source>
</evidence>
<dbReference type="GO" id="GO:0120547">
    <property type="term" value="F:heme A synthase activity"/>
    <property type="evidence" value="ECO:0007669"/>
    <property type="project" value="UniProtKB-EC"/>
</dbReference>
<evidence type="ECO:0000256" key="1">
    <source>
        <dbReference type="ARBA" id="ARBA00001970"/>
    </source>
</evidence>